<reference evidence="2" key="2">
    <citation type="submission" date="2022-10" db="EMBL/GenBank/DDBJ databases">
        <authorList>
            <consortium name="ENA_rothamsted_submissions"/>
            <consortium name="culmorum"/>
            <person name="King R."/>
        </authorList>
    </citation>
    <scope>NUCLEOTIDE SEQUENCE</scope>
</reference>
<feature type="region of interest" description="Disordered" evidence="1">
    <location>
        <begin position="1367"/>
        <end position="1421"/>
    </location>
</feature>
<evidence type="ECO:0000313" key="3">
    <source>
        <dbReference type="Proteomes" id="UP001153737"/>
    </source>
</evidence>
<feature type="region of interest" description="Disordered" evidence="1">
    <location>
        <begin position="30"/>
        <end position="73"/>
    </location>
</feature>
<feature type="compositionally biased region" description="Basic and acidic residues" evidence="1">
    <location>
        <begin position="643"/>
        <end position="652"/>
    </location>
</feature>
<accession>A0A9P0GQA3</accession>
<feature type="compositionally biased region" description="Basic and acidic residues" evidence="1">
    <location>
        <begin position="1587"/>
        <end position="1625"/>
    </location>
</feature>
<feature type="region of interest" description="Disordered" evidence="1">
    <location>
        <begin position="953"/>
        <end position="1036"/>
    </location>
</feature>
<feature type="compositionally biased region" description="Basic and acidic residues" evidence="1">
    <location>
        <begin position="1663"/>
        <end position="1684"/>
    </location>
</feature>
<reference evidence="2" key="1">
    <citation type="submission" date="2022-01" db="EMBL/GenBank/DDBJ databases">
        <authorList>
            <person name="King R."/>
        </authorList>
    </citation>
    <scope>NUCLEOTIDE SEQUENCE</scope>
</reference>
<feature type="compositionally biased region" description="Basic and acidic residues" evidence="1">
    <location>
        <begin position="1382"/>
        <end position="1392"/>
    </location>
</feature>
<dbReference type="EMBL" id="OU896717">
    <property type="protein sequence ID" value="CAH1118563.1"/>
    <property type="molecule type" value="Genomic_DNA"/>
</dbReference>
<feature type="region of interest" description="Disordered" evidence="1">
    <location>
        <begin position="767"/>
        <end position="833"/>
    </location>
</feature>
<feature type="compositionally biased region" description="Basic and acidic residues" evidence="1">
    <location>
        <begin position="1893"/>
        <end position="1911"/>
    </location>
</feature>
<dbReference type="Proteomes" id="UP001153737">
    <property type="component" value="Chromosome 11"/>
</dbReference>
<keyword evidence="3" id="KW-1185">Reference proteome</keyword>
<feature type="compositionally biased region" description="Polar residues" evidence="1">
    <location>
        <begin position="1393"/>
        <end position="1416"/>
    </location>
</feature>
<dbReference type="OrthoDB" id="6784608at2759"/>
<sequence length="2665" mass="307402">MYKILSRSLSRSEKSLANFTNIYRRVAKNQLFHHRSTTSQTKNPHMENGESNSSEIKEKHTPRVKSSPSLYTKKGSNFLRRSLVPETKETIHIMMFSTSSSKYFYASTLNQAKESATSKKKYFKNHKALDLYKQALEQCMKIKFEKHRIQKGTSNVTWKPEPIRTNLLSDLSAPAKTKKKEALPPLESTKKIVRLHPKKSISVEEMKQLVRQKKASQVVKNKKFHIVYPTHMIKYKLGLQKPYQVEKSMAKNQDPLVSKPKPERERLEPAPKREINTVEVVPLKKRPKNNLEAVMEASRKRREKNDRSSIVVEVDEAIKQLISKHPAMKKVTESAKMSINKKYNIILLKSQAKLRLQMKPREVITETSENLELDRIPTDQNEVLNHSEPEVTRKSDIQKKLDADTSIVQHPIPTNLDQADFEVVIKCPKRLLSEKSETFDIEEICLKTKENYIVYTEEVADAMKKMSQDKEELKTVKEEVLDRIAANKEDYSPQRTKSPNPQKLKDIMMKNAKQEQSSNQIDQQKPTIHQNSGNSAQNLMNYIKKLNELKDQTSMERSSIQKPFAKTPSMVQKVEMNKVKNSGVQKEIIEQEQVENKETLTNKENVIDDQSNKKPMYGKLLEQSKTQKPVGQKFKFIPIPNKPKKDKEDDGKTVLSRTNTTRSPQSAKTVNKETSSKYLLENYKPQPITDDQSKEPLVQKTEAEVVRKKAHFQNIMNQYIVKSTSTNHEVEENPESKSRTAEQEVLKPVGNIIEKISREERRLYNKNKLTSNSEDRKRKAEQETFKPVEKISREDDNNKVESISEGAIKETEPKSLEPVEKTSREETTPYKDKLKNLLEPANQYLEKLREAGENQMKTLGALKDQFKNQLTENINKGLKKKKNMLENMPLIQENVSEDTRELPTKTFIVENLDTKKLKVPSMGKDSFLLLVKEPTQEEEDYDVIQIELRKKLKTKKDTDSSLKDPSEPISENPKNIESDKRNTLPNNRPTIRQDRPPQIPPTKNKNDKKEKPTRRGNIILPPSKPNERPRMSKNVNNRLDREEISMKKAEENRLVGYEGNLENSGGSGEKFDNLKQTNLAKCAGELENLENIVFKHEPRRKAALDADFIPEKFPNQQLFKNWLTILSDIEELEIEYKDGSDPKLIQLAKEMDIIEQNLNTEKNSLLTKKSQLEPNLDEHFNAIEEESVLEIENADQDMKMHPNWLHPEKCDAKKKLEFAQGNELIKTEKHLQDIEKSKAQRPVPEQFLPMNVVDRVTKTEKVDLGTEKNVKMDSRPLKMMDYEYSSKNLKVDEKKSKINHEAEIFHPKAIRKVKPKEDVALPSATKQVEDSKTKLSQKKLWKDSESIEKAKFNESIQSNTIKNSVQVSNPSSLTYSGPKLSMKKEWKQKTEQKSTSNILKKSEQWKPTNIQKTDSNASKKVEKSDNFVVILPHQNKAKVMEAVGVTKEKHKAKSETGLLRMYLLEENECYDEFISKIEKKTNPSPVKSISNDVEMNKSSLKPVWNENFKPKPVLDLSRKKLSTNLKSTENISGNNEKIRKPVEKPKFRRRSISDVTKSITKATNEGKLMKMYLLDESLSNEKLLRIQGKEKSKYPQKSSKDQENSVRKNILKDDSKKIDTSKKSNEAIQKTKNTKSLEELNKLNFPSYCFSDYLKAKKKRENKIKSETNKNTSREKNPEKHKSMVEVSPLESLNVSNKKNHTDLPNSSKSTEKLKLEKAPKQEEKDNISQVKDVNKELAKKKSDKETTGDIKSSKHAENENKMKKQVGSRESNSQILTRDNKLVCSNLISNYVSDNKSPNSPTKTNTELENEKNKKLPGPKSDETTEQPKIAVPKPIEKSDNQLKANSIKKTSIQEKNHSDVEPKKSTSIVANPRQKSSPILSKPIPPEDLAEDNKTKSTEVAKEKPEDKPTIPGKKQKVIIRLSRYQNSFKPTKPISKKKDTVPNTEPIEATPADTNETNESTKHLAKIKEILSNEPKTLLDYIIDDQLKKKRVKPEHIVKEAKILKQKYHNERLQRIMDKYRADTEKFEDPYHHQVDPAEAEILRQKKYKENALKAFKKKIDNICYTVTGGDKISEIQPSEKDLKNETIPIKQRIGTTISNENKIADKKTTANFQLLTISEATKLKFIARAKSSKYLLENQVKNIRIMKEIRGKHKNESTLMEKRKKNMFDVKFKIPQKGHKKPVLNKNVHKTGGSSNKYLLDNQLPIEFLISLKKTPPTEPNKRKYKPSTSKYLLENSSLVFGGKMKNDVKKTTEGTKKLHSDASAERKHTIRARISEILPSLRTIKKQKQFGTMIIETDLSSIFPNEPKWIKNRDRQDIAEIREIFHRRDKLLKFNKKLAEHSNTKSPTDQSKSVDSNLNKFLVTDPEKQKRYKKLFADFEKLERQIETQNQRPKTVLGTIVLRKIVEENEKPIAKLTMEKDLPKHPQQKKMVTKANAVKKCCDKLCVPPKSISQVFYSQPRDDITTLTKSLSDKILSVPKPAFKFDNYEKYKNLKISFITVRKPEKKNKSENFLPALLSIVEESKKKRENEKHLESNKAKMMAFRHEFLKKLKEEFDFLSENQNPSNFQKVCKHYEKVLKASTETNDNKSVLKLPMIQEKQKEKDGENKVSLGNMSLNPDHVPKNSTELLIKKLTAEESNDNEVKKAENPEKPKTDPKKK</sequence>
<protein>
    <submittedName>
        <fullName evidence="2">Uncharacterized protein</fullName>
    </submittedName>
</protein>
<feature type="compositionally biased region" description="Basic and acidic residues" evidence="1">
    <location>
        <begin position="773"/>
        <end position="799"/>
    </location>
</feature>
<organism evidence="2 3">
    <name type="scientific">Phaedon cochleariae</name>
    <name type="common">Mustard beetle</name>
    <dbReference type="NCBI Taxonomy" id="80249"/>
    <lineage>
        <taxon>Eukaryota</taxon>
        <taxon>Metazoa</taxon>
        <taxon>Ecdysozoa</taxon>
        <taxon>Arthropoda</taxon>
        <taxon>Hexapoda</taxon>
        <taxon>Insecta</taxon>
        <taxon>Pterygota</taxon>
        <taxon>Neoptera</taxon>
        <taxon>Endopterygota</taxon>
        <taxon>Coleoptera</taxon>
        <taxon>Polyphaga</taxon>
        <taxon>Cucujiformia</taxon>
        <taxon>Chrysomeloidea</taxon>
        <taxon>Chrysomelidae</taxon>
        <taxon>Chrysomelinae</taxon>
        <taxon>Chrysomelini</taxon>
        <taxon>Phaedon</taxon>
    </lineage>
</organism>
<feature type="region of interest" description="Disordered" evidence="1">
    <location>
        <begin position="511"/>
        <end position="534"/>
    </location>
</feature>
<feature type="compositionally biased region" description="Polar residues" evidence="1">
    <location>
        <begin position="514"/>
        <end position="534"/>
    </location>
</feature>
<feature type="compositionally biased region" description="Polar residues" evidence="1">
    <location>
        <begin position="1787"/>
        <end position="1808"/>
    </location>
</feature>
<feature type="compositionally biased region" description="Polar residues" evidence="1">
    <location>
        <begin position="37"/>
        <end position="54"/>
    </location>
</feature>
<feature type="compositionally biased region" description="Basic and acidic residues" evidence="1">
    <location>
        <begin position="1853"/>
        <end position="1866"/>
    </location>
</feature>
<feature type="compositionally biased region" description="Polar residues" evidence="1">
    <location>
        <begin position="1843"/>
        <end position="1852"/>
    </location>
</feature>
<feature type="region of interest" description="Disordered" evidence="1">
    <location>
        <begin position="623"/>
        <end position="674"/>
    </location>
</feature>
<feature type="compositionally biased region" description="Basic and acidic residues" evidence="1">
    <location>
        <begin position="1710"/>
        <end position="1763"/>
    </location>
</feature>
<evidence type="ECO:0000313" key="2">
    <source>
        <dbReference type="EMBL" id="CAH1118563.1"/>
    </source>
</evidence>
<feature type="compositionally biased region" description="Basic and acidic residues" evidence="1">
    <location>
        <begin position="955"/>
        <end position="966"/>
    </location>
</feature>
<evidence type="ECO:0000256" key="1">
    <source>
        <dbReference type="SAM" id="MobiDB-lite"/>
    </source>
</evidence>
<feature type="region of interest" description="Disordered" evidence="1">
    <location>
        <begin position="2604"/>
        <end position="2665"/>
    </location>
</feature>
<feature type="compositionally biased region" description="Polar residues" evidence="1">
    <location>
        <begin position="655"/>
        <end position="669"/>
    </location>
</feature>
<feature type="region of interest" description="Disordered" evidence="1">
    <location>
        <begin position="1587"/>
        <end position="1630"/>
    </location>
</feature>
<feature type="region of interest" description="Disordered" evidence="1">
    <location>
        <begin position="1660"/>
        <end position="1962"/>
    </location>
</feature>
<gene>
    <name evidence="2" type="ORF">PHAECO_LOCUS2648</name>
</gene>
<feature type="compositionally biased region" description="Basic and acidic residues" evidence="1">
    <location>
        <begin position="807"/>
        <end position="833"/>
    </location>
</feature>
<feature type="compositionally biased region" description="Basic and acidic residues" evidence="1">
    <location>
        <begin position="2635"/>
        <end position="2665"/>
    </location>
</feature>
<feature type="compositionally biased region" description="Basic and acidic residues" evidence="1">
    <location>
        <begin position="2604"/>
        <end position="2613"/>
    </location>
</feature>
<name>A0A9P0GQA3_PHACE</name>
<proteinExistence type="predicted"/>
<feature type="compositionally biased region" description="Polar residues" evidence="1">
    <location>
        <begin position="1769"/>
        <end position="1778"/>
    </location>
</feature>